<proteinExistence type="inferred from homology"/>
<dbReference type="InterPro" id="IPR017850">
    <property type="entry name" value="Alkaline_phosphatase_core_sf"/>
</dbReference>
<dbReference type="InterPro" id="IPR000917">
    <property type="entry name" value="Sulfatase_N"/>
</dbReference>
<dbReference type="PANTHER" id="PTHR42693:SF53">
    <property type="entry name" value="ENDO-4-O-SULFATASE"/>
    <property type="match status" value="1"/>
</dbReference>
<feature type="domain" description="Sulfatase N-terminal" evidence="4">
    <location>
        <begin position="12"/>
        <end position="210"/>
    </location>
</feature>
<comment type="similarity">
    <text evidence="1">Belongs to the sulfatase family.</text>
</comment>
<sequence length="470" mass="51359">KWHLGDQREFLPTRQGFDGYFGIPYSNDMGRTATATGKRVHPLMRDEKVAELLEDEGQRRVTREYTEEAVKFIKTNAKAEKNFFLYLPHTAMHVPLFPHPDFVGKSKNGTYGDWVEEVDWSVGQVLKTLEELKIEKDTLVLFTSDNGPWASKGKAGGVSGPLRGSKGCTLEGGVREPTIAWWPGTIAPGTESAGIAGTTDVLPTFVSLAGGKVKEDIRIDGVDVSKWMLGKTETSPRKTWHYFQGTKLQAVRQGPWKLALTGQSLGMGIRQRDADLAKGGRLYNLEKEIGEKTNLAKENPAMVKKLEKIAAQITEDIATNKRPAGTVQNPVTLYPSTSRKRPSKKPTKPAKPVDWNKAKLGDTFASASLPDIAGKAFTIQATVEIEPGKKANGIILAHGGSAVGYALYAKDGNLFFSVRLGTNSVQKIAFGSPGEKMEITASLTKEKFSIQVGEKSVEAKSHGLLNRHPQ</sequence>
<name>A0A382HDL7_9ZZZZ</name>
<feature type="region of interest" description="Disordered" evidence="3">
    <location>
        <begin position="324"/>
        <end position="355"/>
    </location>
</feature>
<organism evidence="5">
    <name type="scientific">marine metagenome</name>
    <dbReference type="NCBI Taxonomy" id="408172"/>
    <lineage>
        <taxon>unclassified sequences</taxon>
        <taxon>metagenomes</taxon>
        <taxon>ecological metagenomes</taxon>
    </lineage>
</organism>
<evidence type="ECO:0000256" key="3">
    <source>
        <dbReference type="SAM" id="MobiDB-lite"/>
    </source>
</evidence>
<feature type="non-terminal residue" evidence="5">
    <location>
        <position position="1"/>
    </location>
</feature>
<protein>
    <recommendedName>
        <fullName evidence="4">Sulfatase N-terminal domain-containing protein</fullName>
    </recommendedName>
</protein>
<dbReference type="Gene3D" id="3.30.1120.10">
    <property type="match status" value="1"/>
</dbReference>
<dbReference type="Gene3D" id="3.40.720.10">
    <property type="entry name" value="Alkaline Phosphatase, subunit A"/>
    <property type="match status" value="1"/>
</dbReference>
<dbReference type="AlphaFoldDB" id="A0A382HDL7"/>
<gene>
    <name evidence="5" type="ORF">METZ01_LOCUS238278</name>
</gene>
<reference evidence="5" key="1">
    <citation type="submission" date="2018-05" db="EMBL/GenBank/DDBJ databases">
        <authorList>
            <person name="Lanie J.A."/>
            <person name="Ng W.-L."/>
            <person name="Kazmierczak K.M."/>
            <person name="Andrzejewski T.M."/>
            <person name="Davidsen T.M."/>
            <person name="Wayne K.J."/>
            <person name="Tettelin H."/>
            <person name="Glass J.I."/>
            <person name="Rusch D."/>
            <person name="Podicherti R."/>
            <person name="Tsui H.-C.T."/>
            <person name="Winkler M.E."/>
        </authorList>
    </citation>
    <scope>NUCLEOTIDE SEQUENCE</scope>
</reference>
<evidence type="ECO:0000259" key="4">
    <source>
        <dbReference type="Pfam" id="PF00884"/>
    </source>
</evidence>
<dbReference type="InterPro" id="IPR050738">
    <property type="entry name" value="Sulfatase"/>
</dbReference>
<evidence type="ECO:0000313" key="5">
    <source>
        <dbReference type="EMBL" id="SVB85424.1"/>
    </source>
</evidence>
<accession>A0A382HDL7</accession>
<dbReference type="GO" id="GO:0004065">
    <property type="term" value="F:arylsulfatase activity"/>
    <property type="evidence" value="ECO:0007669"/>
    <property type="project" value="TreeGrafter"/>
</dbReference>
<dbReference type="PANTHER" id="PTHR42693">
    <property type="entry name" value="ARYLSULFATASE FAMILY MEMBER"/>
    <property type="match status" value="1"/>
</dbReference>
<dbReference type="Pfam" id="PF00884">
    <property type="entry name" value="Sulfatase"/>
    <property type="match status" value="1"/>
</dbReference>
<evidence type="ECO:0000256" key="1">
    <source>
        <dbReference type="ARBA" id="ARBA00008779"/>
    </source>
</evidence>
<feature type="compositionally biased region" description="Basic residues" evidence="3">
    <location>
        <begin position="338"/>
        <end position="348"/>
    </location>
</feature>
<feature type="non-terminal residue" evidence="5">
    <location>
        <position position="470"/>
    </location>
</feature>
<keyword evidence="2" id="KW-0378">Hydrolase</keyword>
<evidence type="ECO:0000256" key="2">
    <source>
        <dbReference type="ARBA" id="ARBA00022801"/>
    </source>
</evidence>
<dbReference type="EMBL" id="UINC01060676">
    <property type="protein sequence ID" value="SVB85424.1"/>
    <property type="molecule type" value="Genomic_DNA"/>
</dbReference>
<dbReference type="SUPFAM" id="SSF53649">
    <property type="entry name" value="Alkaline phosphatase-like"/>
    <property type="match status" value="1"/>
</dbReference>